<sequence length="1710" mass="186143">MISFLLISLQNDIINLSCDEAFHIFQKQFNKSYIPQNYQEHHDIFCVNLDQLQKLLKLFPSPYNSLVPMMDTIPAPSLTPLPKRLSAPTNDLCQATSPLPDLTSIHASMDLREPNLIMPPKNQGMCSSSYAFQTISILENAILRDLPNLNAFWQAKATNLNLSEQFLMSNAICNDGCWYCSGGSFVSMLTVSVTNNILQQPVSGKPTMYPITTVELQENFPYDYSNRQAAWTAGTVVNPVISASNYLLPFQQFPNSGTYATYCDNLNKKTPIVRIYDDNAAPFPQATIRTIQSYIARGIAISVQFLIGSGTAANDFYFYKNGGKVLHADCTAYGFDQTVTLVGYGKKNGKNVWVIKNVWGPSWGDNGYFFVEQGKDSFCIEHYAYTVIPKYFNLAESTPYSRGTLNRGKTFTLDCDNFYTNITGQIDCYDSCPAGYPYSVVGTTLCINKCPDGTIQAGNSCVNTCPSAQPFQDTTGCVARCASGSYQATSQGLVCISACTGIYITNTSNSNSKQCITKCPDATPYYEPGICLAKCSSNYYNVVTGDQTLICTTACSLFVVNTSAQNSKQCVTTCPSSAPYSDYTPQTGTCSVTCSSGAYTVVTGAQTLICQPSCTYYVMNVTSNLKQCVGSCPSGAPYSDGGLCSIQCSKLAYSNMGGQFICQDSCPNYYITNTTSNSKLCVDKCTGDMFASGKECISSCPAGTPYKDTTGCTAQCKSLQYQVIGTDSICVDQCVYYLPGANSQKQCFSQCPSDTPYSNSGLCSTTCTSGYYVNSQGFLLCQATPCQMYVLNTTSSLNQCFAQCPNGYPYLDTAGCTVKCNSGYYLVITGQTQQLICTTECPFYIFNASNGNSKQCISQCPSATPYYEVGYCVSKCTYSMYYVGTGTQTLICQSSSCNYFVMNTTSNQKQCLSRCPDTTPYADSGLCSVRCTSGAYQNIGGYLICQPSCLKYFITNTSNQNSKQCVTDCLSNQVLSGTECLSSCPSTSPYQESLTCVSRCSTGAYQIISGSYICIASCQGMYITNTSNSNSKQCITQCPVATPYYETGACVSRCASGIYTVVTGSAQTLFCIQSCGTFVLNASNQNSKQCVDTCPSDIPYSESGQCVNRCSTGAYYFASAYAQSLICQSSCTYYVVNITSNSKQCLVKCPDATPYADNGLCVARCSTEKYFVVTSQAQTLICQASCTFYIINSSNGDSQQCLASCPDSLPYSDAGQCKARCSSGAYMFVTGQGLFCVDKCTYYVLNASNGDSMQCLAQCPSDTPYSDSGLCVSRCSSGNYQIINSAYICQATCTYYVVNITNGNSHQCLTQCPSAYPFAESGLCVAHCTTNAYNPSFICQPSCNNLFLTNISDQNSQLCLDTCPTGYIQNVKECITKCPSATPYYDKNKCVDRCASGQYSIFPAYAQSYICQDNCYLFNYNTSNGNSKLCYDYCPPSLPFANKGECVQHCSPAFYILSNKVLICTDFCPNLFIKNTTDFDSHFCVDSCPTPLFTQNKECVSTCANYSTGTTCVNTCPDKIQQKVCVQNCTPQFNFINGQFCQNECPIYQDGPNNTFTCVDSCPLFVSNGTLKHCVDSCSWNQKDVQGECVKDGGPVAAAAIIPIILLLLIGLAVAYYMYRKKHPRPVKPVELKPVKDTSSNDNSNKGDEMSIDVQTMAQEKKQPPKLSLQTDLTNVNSKKLKPMNLPTKKVAALGQLNGEYTKIKPRPMI</sequence>
<reference evidence="5" key="1">
    <citation type="submission" date="2023-06" db="EMBL/GenBank/DDBJ databases">
        <authorList>
            <person name="Kurt Z."/>
        </authorList>
    </citation>
    <scope>NUCLEOTIDE SEQUENCE</scope>
</reference>
<keyword evidence="7" id="KW-1185">Reference proteome</keyword>
<evidence type="ECO:0000313" key="5">
    <source>
        <dbReference type="EMBL" id="CAI9945941.1"/>
    </source>
</evidence>
<dbReference type="InterPro" id="IPR038765">
    <property type="entry name" value="Papain-like_cys_pep_sf"/>
</dbReference>
<dbReference type="Pfam" id="PF00112">
    <property type="entry name" value="Peptidase_C1"/>
    <property type="match status" value="1"/>
</dbReference>
<name>A0AA86UBI3_9EUKA</name>
<evidence type="ECO:0000259" key="4">
    <source>
        <dbReference type="SMART" id="SM00645"/>
    </source>
</evidence>
<evidence type="ECO:0000256" key="2">
    <source>
        <dbReference type="SAM" id="MobiDB-lite"/>
    </source>
</evidence>
<evidence type="ECO:0000256" key="3">
    <source>
        <dbReference type="SAM" id="Phobius"/>
    </source>
</evidence>
<dbReference type="Gene3D" id="3.90.70.10">
    <property type="entry name" value="Cysteine proteinases"/>
    <property type="match status" value="1"/>
</dbReference>
<protein>
    <submittedName>
        <fullName evidence="5">Cathepsin L</fullName>
    </submittedName>
    <submittedName>
        <fullName evidence="6">Cathepsin_L</fullName>
    </submittedName>
</protein>
<accession>A0AA86UBI3</accession>
<evidence type="ECO:0000313" key="7">
    <source>
        <dbReference type="Proteomes" id="UP001642409"/>
    </source>
</evidence>
<comment type="similarity">
    <text evidence="1">Belongs to the peptidase C1 family.</text>
</comment>
<keyword evidence="3" id="KW-0472">Membrane</keyword>
<feature type="transmembrane region" description="Helical" evidence="3">
    <location>
        <begin position="1596"/>
        <end position="1619"/>
    </location>
</feature>
<dbReference type="InterPro" id="IPR000668">
    <property type="entry name" value="Peptidase_C1A_C"/>
</dbReference>
<dbReference type="SUPFAM" id="SSF54001">
    <property type="entry name" value="Cysteine proteinases"/>
    <property type="match status" value="1"/>
</dbReference>
<dbReference type="GO" id="GO:0008234">
    <property type="term" value="F:cysteine-type peptidase activity"/>
    <property type="evidence" value="ECO:0007669"/>
    <property type="project" value="InterPro"/>
</dbReference>
<proteinExistence type="inferred from homology"/>
<comment type="caution">
    <text evidence="5">The sequence shown here is derived from an EMBL/GenBank/DDBJ whole genome shotgun (WGS) entry which is preliminary data.</text>
</comment>
<feature type="region of interest" description="Disordered" evidence="2">
    <location>
        <begin position="1629"/>
        <end position="1649"/>
    </location>
</feature>
<gene>
    <name evidence="5" type="ORF">HINF_LOCUS33586</name>
    <name evidence="6" type="ORF">HINF_LOCUS54619</name>
</gene>
<dbReference type="Proteomes" id="UP001642409">
    <property type="component" value="Unassembled WGS sequence"/>
</dbReference>
<keyword evidence="3" id="KW-1133">Transmembrane helix</keyword>
<organism evidence="5">
    <name type="scientific">Hexamita inflata</name>
    <dbReference type="NCBI Taxonomy" id="28002"/>
    <lineage>
        <taxon>Eukaryota</taxon>
        <taxon>Metamonada</taxon>
        <taxon>Diplomonadida</taxon>
        <taxon>Hexamitidae</taxon>
        <taxon>Hexamitinae</taxon>
        <taxon>Hexamita</taxon>
    </lineage>
</organism>
<dbReference type="Gene3D" id="2.10.220.10">
    <property type="entry name" value="Hormone Receptor, Insulin-like Growth Factor Receptor 1, Chain A, domain 2"/>
    <property type="match status" value="1"/>
</dbReference>
<dbReference type="EMBL" id="CATOUU010000754">
    <property type="protein sequence ID" value="CAI9945941.1"/>
    <property type="molecule type" value="Genomic_DNA"/>
</dbReference>
<feature type="domain" description="Peptidase C1A papain C-terminal" evidence="4">
    <location>
        <begin position="105"/>
        <end position="388"/>
    </location>
</feature>
<evidence type="ECO:0000313" key="6">
    <source>
        <dbReference type="EMBL" id="CAL6070602.1"/>
    </source>
</evidence>
<dbReference type="SMART" id="SM00645">
    <property type="entry name" value="Pept_C1"/>
    <property type="match status" value="1"/>
</dbReference>
<dbReference type="PANTHER" id="PTHR12411">
    <property type="entry name" value="CYSTEINE PROTEASE FAMILY C1-RELATED"/>
    <property type="match status" value="1"/>
</dbReference>
<dbReference type="InterPro" id="IPR013128">
    <property type="entry name" value="Peptidase_C1A"/>
</dbReference>
<dbReference type="EMBL" id="CAXDID020000284">
    <property type="protein sequence ID" value="CAL6070602.1"/>
    <property type="molecule type" value="Genomic_DNA"/>
</dbReference>
<reference evidence="6 7" key="2">
    <citation type="submission" date="2024-07" db="EMBL/GenBank/DDBJ databases">
        <authorList>
            <person name="Akdeniz Z."/>
        </authorList>
    </citation>
    <scope>NUCLEOTIDE SEQUENCE [LARGE SCALE GENOMIC DNA]</scope>
</reference>
<keyword evidence="3" id="KW-0812">Transmembrane</keyword>
<dbReference type="GO" id="GO:0006508">
    <property type="term" value="P:proteolysis"/>
    <property type="evidence" value="ECO:0007669"/>
    <property type="project" value="InterPro"/>
</dbReference>
<evidence type="ECO:0000256" key="1">
    <source>
        <dbReference type="ARBA" id="ARBA00008455"/>
    </source>
</evidence>